<sequence length="214" mass="23381">MNGLATKAACGTAACGGVVGGSFLIKNSLNSEDKSLAAKLKDQKYKLLAFDNTHNNHWTSIATAYKEQTTSKADLKIQGITISGTTESDLTALKGACKSIVEADFSKANHDLAIKWCVIPETVSERISKDGKKVLKLDSTDSNEKSSWTSLVTKHKDEKTNDKKFSDLTLNTATDDSEISKLQEKCKGIKDKKNYEADYDSAYQKFSDFCSVTI</sequence>
<name>F6FGM4_MYCHI</name>
<dbReference type="Proteomes" id="UP000007952">
    <property type="component" value="Chromosome"/>
</dbReference>
<proteinExistence type="predicted"/>
<evidence type="ECO:0000313" key="2">
    <source>
        <dbReference type="Proteomes" id="UP000007952"/>
    </source>
</evidence>
<gene>
    <name evidence="1" type="ordered locus">MHF_1428</name>
</gene>
<protein>
    <submittedName>
        <fullName evidence="1">Uncharacterized protein</fullName>
    </submittedName>
</protein>
<dbReference type="EMBL" id="CP002808">
    <property type="protein sequence ID" value="AEG73662.1"/>
    <property type="molecule type" value="Genomic_DNA"/>
</dbReference>
<dbReference type="KEGG" id="mhf:MHF_1428"/>
<dbReference type="AlphaFoldDB" id="F6FGM4"/>
<reference key="2">
    <citation type="submission" date="2011-05" db="EMBL/GenBank/DDBJ databases">
        <title>The Genome of Mycoplasma haemofelis Strain Ohio2, a pathogenic hemoplasma of the cat.</title>
        <authorList>
            <person name="Santos A.P."/>
            <person name="Guimaraes A.M.S."/>
            <person name="SanMiguel P.J."/>
            <person name="Martin S.W."/>
            <person name="Messick J.B."/>
        </authorList>
    </citation>
    <scope>NUCLEOTIDE SEQUENCE</scope>
    <source>
        <strain>Ohio2</strain>
    </source>
</reference>
<reference evidence="1 2" key="1">
    <citation type="journal article" date="2011" name="J. Bacteriol.">
        <title>Complete genome sequences of two hemotropic Mycoplasmas, Mycoplasma haemofelis strain Ohio2 and Mycoplasma suis strain Illinois.</title>
        <authorList>
            <person name="Messick J.B."/>
            <person name="Santos A.P."/>
            <person name="Guimaraes A.M."/>
        </authorList>
    </citation>
    <scope>NUCLEOTIDE SEQUENCE [LARGE SCALE GENOMIC DNA]</scope>
    <source>
        <strain evidence="1 2">Ohio2</strain>
    </source>
</reference>
<accession>F6FGM4</accession>
<dbReference type="BioCyc" id="MHAE859194:G1GR7-1423-MONOMER"/>
<organism evidence="1 2">
    <name type="scientific">Mycoplasma haemofelis (strain Ohio2)</name>
    <dbReference type="NCBI Taxonomy" id="859194"/>
    <lineage>
        <taxon>Bacteria</taxon>
        <taxon>Bacillati</taxon>
        <taxon>Mycoplasmatota</taxon>
        <taxon>Mollicutes</taxon>
        <taxon>Mycoplasmataceae</taxon>
        <taxon>Mycoplasma</taxon>
    </lineage>
</organism>
<dbReference type="HOGENOM" id="CLU_098620_3_0_14"/>
<dbReference type="STRING" id="859194.MHF_1428"/>
<evidence type="ECO:0000313" key="1">
    <source>
        <dbReference type="EMBL" id="AEG73662.1"/>
    </source>
</evidence>